<proteinExistence type="predicted"/>
<keyword evidence="5" id="KW-1185">Reference proteome</keyword>
<feature type="domain" description="Fibronectin type-III" evidence="3">
    <location>
        <begin position="1090"/>
        <end position="1190"/>
    </location>
</feature>
<dbReference type="PANTHER" id="PTHR24099:SF11">
    <property type="entry name" value="FIBRONECTIN TYPE III DOMAIN-CONTAINING 3BA-RELATED"/>
    <property type="match status" value="1"/>
</dbReference>
<dbReference type="AlphaFoldDB" id="A0AAN8Q7U1"/>
<keyword evidence="2" id="KW-0812">Transmembrane</keyword>
<comment type="caution">
    <text evidence="4">The sequence shown here is derived from an EMBL/GenBank/DDBJ whole genome shotgun (WGS) entry which is preliminary data.</text>
</comment>
<dbReference type="FunFam" id="2.60.40.10:FF:001846">
    <property type="entry name" value="Uncharacterized protein, isoform E"/>
    <property type="match status" value="1"/>
</dbReference>
<gene>
    <name evidence="4" type="ORF">SNE40_001134</name>
</gene>
<dbReference type="Proteomes" id="UP001347796">
    <property type="component" value="Unassembled WGS sequence"/>
</dbReference>
<dbReference type="InterPro" id="IPR003961">
    <property type="entry name" value="FN3_dom"/>
</dbReference>
<evidence type="ECO:0000259" key="3">
    <source>
        <dbReference type="PROSITE" id="PS50853"/>
    </source>
</evidence>
<dbReference type="InterPro" id="IPR013783">
    <property type="entry name" value="Ig-like_fold"/>
</dbReference>
<dbReference type="PANTHER" id="PTHR24099">
    <property type="entry name" value="E3 UBIQUITIN-PROTEIN LIGASE TRIM36-RELATED"/>
    <property type="match status" value="1"/>
</dbReference>
<dbReference type="SUPFAM" id="SSF49265">
    <property type="entry name" value="Fibronectin type III"/>
    <property type="match status" value="5"/>
</dbReference>
<feature type="domain" description="Fibronectin type-III" evidence="3">
    <location>
        <begin position="909"/>
        <end position="998"/>
    </location>
</feature>
<protein>
    <recommendedName>
        <fullName evidence="3">Fibronectin type-III domain-containing protein</fullName>
    </recommendedName>
</protein>
<dbReference type="SMART" id="SM00060">
    <property type="entry name" value="FN3"/>
    <property type="match status" value="9"/>
</dbReference>
<dbReference type="CDD" id="cd22541">
    <property type="entry name" value="SP5_N"/>
    <property type="match status" value="1"/>
</dbReference>
<feature type="compositionally biased region" description="Polar residues" evidence="1">
    <location>
        <begin position="9"/>
        <end position="24"/>
    </location>
</feature>
<evidence type="ECO:0000313" key="4">
    <source>
        <dbReference type="EMBL" id="KAK6195778.1"/>
    </source>
</evidence>
<keyword evidence="2" id="KW-1133">Transmembrane helix</keyword>
<name>A0AAN8Q7U1_PATCE</name>
<feature type="domain" description="Fibronectin type-III" evidence="3">
    <location>
        <begin position="335"/>
        <end position="432"/>
    </location>
</feature>
<dbReference type="Gene3D" id="2.60.40.10">
    <property type="entry name" value="Immunoglobulins"/>
    <property type="match status" value="9"/>
</dbReference>
<dbReference type="EMBL" id="JAZGQO010000001">
    <property type="protein sequence ID" value="KAK6195778.1"/>
    <property type="molecule type" value="Genomic_DNA"/>
</dbReference>
<keyword evidence="2" id="KW-0472">Membrane</keyword>
<feature type="region of interest" description="Disordered" evidence="1">
    <location>
        <begin position="202"/>
        <end position="317"/>
    </location>
</feature>
<evidence type="ECO:0000256" key="2">
    <source>
        <dbReference type="SAM" id="Phobius"/>
    </source>
</evidence>
<dbReference type="Pfam" id="PF00041">
    <property type="entry name" value="fn3"/>
    <property type="match status" value="5"/>
</dbReference>
<feature type="domain" description="Fibronectin type-III" evidence="3">
    <location>
        <begin position="718"/>
        <end position="812"/>
    </location>
</feature>
<feature type="transmembrane region" description="Helical" evidence="2">
    <location>
        <begin position="1217"/>
        <end position="1235"/>
    </location>
</feature>
<evidence type="ECO:0000313" key="5">
    <source>
        <dbReference type="Proteomes" id="UP001347796"/>
    </source>
</evidence>
<dbReference type="InterPro" id="IPR050617">
    <property type="entry name" value="E3_ligase_FN3/SPRY"/>
</dbReference>
<feature type="region of interest" description="Disordered" evidence="1">
    <location>
        <begin position="1"/>
        <end position="101"/>
    </location>
</feature>
<feature type="domain" description="Fibronectin type-III" evidence="3">
    <location>
        <begin position="436"/>
        <end position="525"/>
    </location>
</feature>
<feature type="compositionally biased region" description="Polar residues" evidence="1">
    <location>
        <begin position="231"/>
        <end position="245"/>
    </location>
</feature>
<dbReference type="CDD" id="cd00063">
    <property type="entry name" value="FN3"/>
    <property type="match status" value="9"/>
</dbReference>
<feature type="domain" description="Fibronectin type-III" evidence="3">
    <location>
        <begin position="999"/>
        <end position="1087"/>
    </location>
</feature>
<evidence type="ECO:0000256" key="1">
    <source>
        <dbReference type="SAM" id="MobiDB-lite"/>
    </source>
</evidence>
<feature type="compositionally biased region" description="Polar residues" evidence="1">
    <location>
        <begin position="36"/>
        <end position="101"/>
    </location>
</feature>
<feature type="domain" description="Fibronectin type-III" evidence="3">
    <location>
        <begin position="529"/>
        <end position="617"/>
    </location>
</feature>
<dbReference type="InterPro" id="IPR036116">
    <property type="entry name" value="FN3_sf"/>
</dbReference>
<feature type="domain" description="Fibronectin type-III" evidence="3">
    <location>
        <begin position="621"/>
        <end position="716"/>
    </location>
</feature>
<feature type="domain" description="Fibronectin type-III" evidence="3">
    <location>
        <begin position="816"/>
        <end position="908"/>
    </location>
</feature>
<reference evidence="4 5" key="1">
    <citation type="submission" date="2024-01" db="EMBL/GenBank/DDBJ databases">
        <title>The genome of the rayed Mediterranean limpet Patella caerulea (Linnaeus, 1758).</title>
        <authorList>
            <person name="Anh-Thu Weber A."/>
            <person name="Halstead-Nussloch G."/>
        </authorList>
    </citation>
    <scope>NUCLEOTIDE SEQUENCE [LARGE SCALE GENOMIC DNA]</scope>
    <source>
        <strain evidence="4">AATW-2023a</strain>
        <tissue evidence="4">Whole specimen</tissue>
    </source>
</reference>
<sequence length="1240" mass="136008">MSDTKDRNSNCSSQIQQSESNGFETSEDALPLKNGKGQSQGQDNTNSVQVTLTNGTSLQQNGNVGNETPPSLQSSTNHTPNGNSAQIGANITDTGQPNNSASTNQHVVHVHVNPGETFSVRLGDQIQHIQGPATVRMVSNNGPPLPMPMQVPPGHMVQQIVDEHGILTHVILSPQPAVPGNPISVGYYGGPNSASQYYQAPYGPSYSPHQQFSSHHHAHPGQTVPPHLHSGVTQVQTPAGHTCSTHAPVHSPGPSPPMNAPDDRAARQRIRVKKKLERRRINEANTPRIGPSRPRRVNGDVHHPTMTCGGISPTENGPIDSEDDNTFMLQYLSNMPLPKVCDIETRSALIQVAAPEEDAEIDFDTTDIKYELLLSDKGREAKYKPVYSGDATEITLKDLKPATDYFLRVCTVLNDDLRGSLTEPITFRTASCEPDSPQPPKLVSRTKTSIMLKWNAAIENGSKISTYTLEYEQGDSFVEIYNGLQKQYRVSRLHPATRYTFRLAAINGIGKSEFSEPVSFYTSGTVPSQPDPPMLGSQFVYALTLSWIKRPNDDQFQLQMEDESSGHGFLSVYNGSSLSFTIRNLRRNTEYKYRLAAKNDEGQSKWSDVVCYRTLPEQPSVPAKPQVKGRLQSHSFRVTWDPPADEGGGRITRYILQLQLDDGNGNGYETVYEGLEREHLFEHLTPGHTYRVRVACYSSGGQSEFSEAAVVTTLPVVPGQCPSPKLQGKPKATSLHLRWSYPDDNGGAPVNCFAVQMISPDNTMREVYKGQDLDCIVAGLSPGRPYLIQVRAFNKIGAGPWSDSLEVISGAGVPDAPKSPSIVCKSPHSAIISWEEPFNNGAAITEYRLEWQHRTDQSDFFQLYAGPKTCYEAKGLIPASLYTLRVQAVNSAGAGQFSTHATCVTPPSSPSSVSTIKTTTTATSITMTWREPANNGAEIMGYNIDIGDKIINVDRVTEHVIDDLQPETVYRIKIQAVNEIGVGAFSSVAKVVTRSLPPSPPKLQCSMVGSNFLKLKWGDGRNPDSLSYTLEMEKPDNSFSTVYMGPAQTCKVNRLAELTPYNFHICASSVDGHGPYSEIYTFSTSKALPPVLKVPKVTSICLTGCVIEWQGCRSMGTDTIVYQLQMQCVNVPDSFYKQIYCGPNTFYTLDNLEPKTEYSVRVCAIRQGLTDEDNIAGVFSPGYTFCTQSPEPVKCVSNRTSETKVPVTKPLSDQQKAMIIVVFFVIISILIAFIIQKVIT</sequence>
<accession>A0AAN8Q7U1</accession>
<dbReference type="PROSITE" id="PS50853">
    <property type="entry name" value="FN3"/>
    <property type="match status" value="9"/>
</dbReference>
<organism evidence="4 5">
    <name type="scientific">Patella caerulea</name>
    <name type="common">Rayed Mediterranean limpet</name>
    <dbReference type="NCBI Taxonomy" id="87958"/>
    <lineage>
        <taxon>Eukaryota</taxon>
        <taxon>Metazoa</taxon>
        <taxon>Spiralia</taxon>
        <taxon>Lophotrochozoa</taxon>
        <taxon>Mollusca</taxon>
        <taxon>Gastropoda</taxon>
        <taxon>Patellogastropoda</taxon>
        <taxon>Patelloidea</taxon>
        <taxon>Patellidae</taxon>
        <taxon>Patella</taxon>
    </lineage>
</organism>
<dbReference type="FunFam" id="2.60.40.10:FF:000373">
    <property type="entry name" value="fibronectin type-III domain-containing protein 3A isoform X1"/>
    <property type="match status" value="1"/>
</dbReference>
<feature type="compositionally biased region" description="Basic residues" evidence="1">
    <location>
        <begin position="267"/>
        <end position="278"/>
    </location>
</feature>